<evidence type="ECO:0000256" key="5">
    <source>
        <dbReference type="SAM" id="SignalP"/>
    </source>
</evidence>
<comment type="similarity">
    <text evidence="1">Belongs to the metallo-beta-lactamase superfamily.</text>
</comment>
<reference evidence="7 8" key="1">
    <citation type="submission" date="2020-08" db="EMBL/GenBank/DDBJ databases">
        <title>Genomic Encyclopedia of Type Strains, Phase IV (KMG-IV): sequencing the most valuable type-strain genomes for metagenomic binning, comparative biology and taxonomic classification.</title>
        <authorList>
            <person name="Goeker M."/>
        </authorList>
    </citation>
    <scope>NUCLEOTIDE SEQUENCE [LARGE SCALE GENOMIC DNA]</scope>
    <source>
        <strain evidence="7 8">DSM 102238</strain>
    </source>
</reference>
<dbReference type="PANTHER" id="PTHR42978:SF6">
    <property type="entry name" value="QUORUM-QUENCHING LACTONASE YTNP-RELATED"/>
    <property type="match status" value="1"/>
</dbReference>
<dbReference type="InterPro" id="IPR051013">
    <property type="entry name" value="MBL_superfamily_lactonases"/>
</dbReference>
<evidence type="ECO:0000256" key="1">
    <source>
        <dbReference type="ARBA" id="ARBA00007749"/>
    </source>
</evidence>
<evidence type="ECO:0000259" key="6">
    <source>
        <dbReference type="SMART" id="SM00849"/>
    </source>
</evidence>
<dbReference type="Gene3D" id="3.60.15.10">
    <property type="entry name" value="Ribonuclease Z/Hydroxyacylglutathione hydrolase-like"/>
    <property type="match status" value="1"/>
</dbReference>
<feature type="chain" id="PRO_5031234093" evidence="5">
    <location>
        <begin position="32"/>
        <end position="338"/>
    </location>
</feature>
<evidence type="ECO:0000256" key="4">
    <source>
        <dbReference type="ARBA" id="ARBA00022833"/>
    </source>
</evidence>
<dbReference type="AlphaFoldDB" id="A0A7W6H4I0"/>
<keyword evidence="8" id="KW-1185">Reference proteome</keyword>
<dbReference type="SUPFAM" id="SSF56281">
    <property type="entry name" value="Metallo-hydrolase/oxidoreductase"/>
    <property type="match status" value="1"/>
</dbReference>
<comment type="caution">
    <text evidence="7">The sequence shown here is derived from an EMBL/GenBank/DDBJ whole genome shotgun (WGS) entry which is preliminary data.</text>
</comment>
<keyword evidence="2" id="KW-0479">Metal-binding</keyword>
<dbReference type="PROSITE" id="PS51318">
    <property type="entry name" value="TAT"/>
    <property type="match status" value="1"/>
</dbReference>
<dbReference type="CDD" id="cd07720">
    <property type="entry name" value="OPHC2-like_MBL-fold"/>
    <property type="match status" value="1"/>
</dbReference>
<dbReference type="RefSeq" id="WP_183198264.1">
    <property type="nucleotide sequence ID" value="NZ_JACIEK010000001.1"/>
</dbReference>
<protein>
    <submittedName>
        <fullName evidence="7">Glyoxylase-like metal-dependent hydrolase (Beta-lactamase superfamily II)</fullName>
    </submittedName>
</protein>
<evidence type="ECO:0000313" key="8">
    <source>
        <dbReference type="Proteomes" id="UP000542776"/>
    </source>
</evidence>
<keyword evidence="3 7" id="KW-0378">Hydrolase</keyword>
<keyword evidence="5" id="KW-0732">Signal</keyword>
<dbReference type="Pfam" id="PF00753">
    <property type="entry name" value="Lactamase_B"/>
    <property type="match status" value="1"/>
</dbReference>
<organism evidence="7 8">
    <name type="scientific">Aureimonas pseudogalii</name>
    <dbReference type="NCBI Taxonomy" id="1744844"/>
    <lineage>
        <taxon>Bacteria</taxon>
        <taxon>Pseudomonadati</taxon>
        <taxon>Pseudomonadota</taxon>
        <taxon>Alphaproteobacteria</taxon>
        <taxon>Hyphomicrobiales</taxon>
        <taxon>Aurantimonadaceae</taxon>
        <taxon>Aureimonas</taxon>
    </lineage>
</organism>
<evidence type="ECO:0000313" key="7">
    <source>
        <dbReference type="EMBL" id="MBB3997084.1"/>
    </source>
</evidence>
<dbReference type="InterPro" id="IPR036866">
    <property type="entry name" value="RibonucZ/Hydroxyglut_hydro"/>
</dbReference>
<evidence type="ECO:0000256" key="3">
    <source>
        <dbReference type="ARBA" id="ARBA00022801"/>
    </source>
</evidence>
<dbReference type="PANTHER" id="PTHR42978">
    <property type="entry name" value="QUORUM-QUENCHING LACTONASE YTNP-RELATED-RELATED"/>
    <property type="match status" value="1"/>
</dbReference>
<feature type="signal peptide" evidence="5">
    <location>
        <begin position="1"/>
        <end position="31"/>
    </location>
</feature>
<dbReference type="Proteomes" id="UP000542776">
    <property type="component" value="Unassembled WGS sequence"/>
</dbReference>
<dbReference type="SMART" id="SM00849">
    <property type="entry name" value="Lactamase_B"/>
    <property type="match status" value="1"/>
</dbReference>
<gene>
    <name evidence="7" type="ORF">GGR04_000905</name>
</gene>
<evidence type="ECO:0000256" key="2">
    <source>
        <dbReference type="ARBA" id="ARBA00022723"/>
    </source>
</evidence>
<sequence>MSSTEGINRRNALLLAAGGVSAVAGAGGALAQTPTPSQDATPMTAADTHPLAPGWRRFAVGDAVITVVLDGIRPGEGPFPTFGEDQSQEAVGALMQANGLPAGRFVNFFNPMIVQLGGETILVDTGMGEGGRANGMGLLRARMTAAGIAPEDVGIVVLTHFHGDHINGLMEAGAPAFPNARYVAGQAEMDFWTSDEAKNGPRAENAKAVETLVVPLRDKTTLIGDGDEVVPGMTARAAFGHTPGMLAFEIASGGKRLLLSADTFSQFVVSFQKPDWQVRFDQDKPAAAATRRRLAAMLAGDGTMVAGYHLPFPAIGTVIRDGEAFRFVPDTYQSIIEG</sequence>
<proteinExistence type="inferred from homology"/>
<accession>A0A7W6H4I0</accession>
<feature type="domain" description="Metallo-beta-lactamase" evidence="6">
    <location>
        <begin position="109"/>
        <end position="309"/>
    </location>
</feature>
<dbReference type="InterPro" id="IPR001279">
    <property type="entry name" value="Metallo-B-lactamas"/>
</dbReference>
<name>A0A7W6H4I0_9HYPH</name>
<keyword evidence="4" id="KW-0862">Zinc</keyword>
<dbReference type="EMBL" id="JACIEK010000001">
    <property type="protein sequence ID" value="MBB3997084.1"/>
    <property type="molecule type" value="Genomic_DNA"/>
</dbReference>
<dbReference type="InterPro" id="IPR006311">
    <property type="entry name" value="TAT_signal"/>
</dbReference>
<dbReference type="GO" id="GO:0046872">
    <property type="term" value="F:metal ion binding"/>
    <property type="evidence" value="ECO:0007669"/>
    <property type="project" value="UniProtKB-KW"/>
</dbReference>
<dbReference type="GO" id="GO:0016787">
    <property type="term" value="F:hydrolase activity"/>
    <property type="evidence" value="ECO:0007669"/>
    <property type="project" value="UniProtKB-KW"/>
</dbReference>